<keyword evidence="2" id="KW-1185">Reference proteome</keyword>
<reference evidence="1 2" key="1">
    <citation type="submission" date="2014-02" db="EMBL/GenBank/DDBJ databases">
        <authorList>
            <person name="Genoscope - CEA"/>
        </authorList>
    </citation>
    <scope>NUCLEOTIDE SEQUENCE [LARGE SCALE GENOMIC DNA]</scope>
    <source>
        <strain evidence="1 2">PCC 8005</strain>
    </source>
</reference>
<accession>A0A9P1KF26</accession>
<gene>
    <name evidence="1" type="ORF">ARTHRO_30841</name>
</gene>
<dbReference type="Proteomes" id="UP000032946">
    <property type="component" value="Chromosome"/>
</dbReference>
<name>A0A9P1KF26_9CYAN</name>
<organism evidence="1 2">
    <name type="scientific">Limnospira indica PCC 8005</name>
    <dbReference type="NCBI Taxonomy" id="376219"/>
    <lineage>
        <taxon>Bacteria</taxon>
        <taxon>Bacillati</taxon>
        <taxon>Cyanobacteriota</taxon>
        <taxon>Cyanophyceae</taxon>
        <taxon>Oscillatoriophycideae</taxon>
        <taxon>Oscillatoriales</taxon>
        <taxon>Sirenicapillariaceae</taxon>
        <taxon>Limnospira</taxon>
    </lineage>
</organism>
<protein>
    <submittedName>
        <fullName evidence="1">Uncharacterized protein</fullName>
    </submittedName>
</protein>
<proteinExistence type="predicted"/>
<sequence>MWSRFLGVLSTLISDLINAEEILMVVYHLENHAVFGMVCFFHFEVL</sequence>
<evidence type="ECO:0000313" key="2">
    <source>
        <dbReference type="Proteomes" id="UP000032946"/>
    </source>
</evidence>
<evidence type="ECO:0000313" key="1">
    <source>
        <dbReference type="EMBL" id="CDM95571.1"/>
    </source>
</evidence>
<dbReference type="AlphaFoldDB" id="A0A9P1KF26"/>
<dbReference type="EMBL" id="FO818640">
    <property type="protein sequence ID" value="CDM95571.1"/>
    <property type="molecule type" value="Genomic_DNA"/>
</dbReference>